<accession>A0A8G2FXQ5</accession>
<keyword evidence="1" id="KW-0472">Membrane</keyword>
<proteinExistence type="predicted"/>
<dbReference type="RefSeq" id="WP_084273100.1">
    <property type="nucleotide sequence ID" value="NZ_FWYE01000004.1"/>
</dbReference>
<sequence length="106" mass="12238">MKDKNKDLRYYSFAYLFHQNGGFKGIFLSKESWDFYISIVIIATIIYFHKLQPMSSAGIIFVIGLDVALLDLVLAIYAIIYSIQDENYLSALIASKNYQYLLFQTS</sequence>
<evidence type="ECO:0000256" key="1">
    <source>
        <dbReference type="SAM" id="Phobius"/>
    </source>
</evidence>
<protein>
    <submittedName>
        <fullName evidence="2">Uncharacterized protein</fullName>
    </submittedName>
</protein>
<evidence type="ECO:0000313" key="2">
    <source>
        <dbReference type="EMBL" id="SMD31415.1"/>
    </source>
</evidence>
<gene>
    <name evidence="2" type="ORF">SAMN02745355_1349</name>
</gene>
<comment type="caution">
    <text evidence="2">The sequence shown here is derived from an EMBL/GenBank/DDBJ whole genome shotgun (WGS) entry which is preliminary data.</text>
</comment>
<reference evidence="2 3" key="1">
    <citation type="submission" date="2017-04" db="EMBL/GenBank/DDBJ databases">
        <authorList>
            <person name="Varghese N."/>
            <person name="Submissions S."/>
        </authorList>
    </citation>
    <scope>NUCLEOTIDE SEQUENCE [LARGE SCALE GENOMIC DNA]</scope>
    <source>
        <strain evidence="2 3">DSM 9789</strain>
    </source>
</reference>
<keyword evidence="1" id="KW-0812">Transmembrane</keyword>
<feature type="transmembrane region" description="Helical" evidence="1">
    <location>
        <begin position="57"/>
        <end position="80"/>
    </location>
</feature>
<evidence type="ECO:0000313" key="3">
    <source>
        <dbReference type="Proteomes" id="UP000192315"/>
    </source>
</evidence>
<dbReference type="EMBL" id="FWYE01000004">
    <property type="protein sequence ID" value="SMD31415.1"/>
    <property type="molecule type" value="Genomic_DNA"/>
</dbReference>
<keyword evidence="3" id="KW-1185">Reference proteome</keyword>
<name>A0A8G2FXQ5_PICTO</name>
<keyword evidence="1" id="KW-1133">Transmembrane helix</keyword>
<dbReference type="AlphaFoldDB" id="A0A8G2FXQ5"/>
<organism evidence="2 3">
    <name type="scientific">Picrophilus torridus (strain ATCC 700027 / DSM 9790 / JCM 10055 / NBRC 100828 / KAW 2/3)</name>
    <dbReference type="NCBI Taxonomy" id="1122961"/>
    <lineage>
        <taxon>Archaea</taxon>
        <taxon>Methanobacteriati</taxon>
        <taxon>Thermoplasmatota</taxon>
        <taxon>Thermoplasmata</taxon>
        <taxon>Thermoplasmatales</taxon>
        <taxon>Picrophilaceae</taxon>
        <taxon>Picrophilus</taxon>
    </lineage>
</organism>
<dbReference type="Proteomes" id="UP000192315">
    <property type="component" value="Unassembled WGS sequence"/>
</dbReference>
<feature type="transmembrane region" description="Helical" evidence="1">
    <location>
        <begin position="33"/>
        <end position="51"/>
    </location>
</feature>